<organism evidence="3 4">
    <name type="scientific">Reticulomyxa filosa</name>
    <dbReference type="NCBI Taxonomy" id="46433"/>
    <lineage>
        <taxon>Eukaryota</taxon>
        <taxon>Sar</taxon>
        <taxon>Rhizaria</taxon>
        <taxon>Retaria</taxon>
        <taxon>Foraminifera</taxon>
        <taxon>Monothalamids</taxon>
        <taxon>Reticulomyxidae</taxon>
        <taxon>Reticulomyxa</taxon>
    </lineage>
</organism>
<evidence type="ECO:0000313" key="3">
    <source>
        <dbReference type="EMBL" id="ETO32024.1"/>
    </source>
</evidence>
<evidence type="ECO:0000313" key="4">
    <source>
        <dbReference type="Proteomes" id="UP000023152"/>
    </source>
</evidence>
<dbReference type="InterPro" id="IPR036375">
    <property type="entry name" value="Hemopexin-like_dom_sf"/>
</dbReference>
<protein>
    <submittedName>
        <fullName evidence="3">Uncharacterized protein</fullName>
    </submittedName>
</protein>
<reference evidence="3 4" key="1">
    <citation type="journal article" date="2013" name="Curr. Biol.">
        <title>The Genome of the Foraminiferan Reticulomyxa filosa.</title>
        <authorList>
            <person name="Glockner G."/>
            <person name="Hulsmann N."/>
            <person name="Schleicher M."/>
            <person name="Noegel A.A."/>
            <person name="Eichinger L."/>
            <person name="Gallinger C."/>
            <person name="Pawlowski J."/>
            <person name="Sierra R."/>
            <person name="Euteneuer U."/>
            <person name="Pillet L."/>
            <person name="Moustafa A."/>
            <person name="Platzer M."/>
            <person name="Groth M."/>
            <person name="Szafranski K."/>
            <person name="Schliwa M."/>
        </authorList>
    </citation>
    <scope>NUCLEOTIDE SEQUENCE [LARGE SCALE GENOMIC DNA]</scope>
</reference>
<dbReference type="PROSITE" id="PS51642">
    <property type="entry name" value="HEMOPEXIN_2"/>
    <property type="match status" value="1"/>
</dbReference>
<dbReference type="Proteomes" id="UP000023152">
    <property type="component" value="Unassembled WGS sequence"/>
</dbReference>
<proteinExistence type="predicted"/>
<accession>X6P1T1</accession>
<feature type="repeat" description="Hemopexin" evidence="1">
    <location>
        <begin position="139"/>
        <end position="190"/>
    </location>
</feature>
<dbReference type="EMBL" id="ASPP01004530">
    <property type="protein sequence ID" value="ETO32024.1"/>
    <property type="molecule type" value="Genomic_DNA"/>
</dbReference>
<evidence type="ECO:0000256" key="1">
    <source>
        <dbReference type="PROSITE-ProRule" id="PRU01011"/>
    </source>
</evidence>
<dbReference type="SUPFAM" id="SSF50923">
    <property type="entry name" value="Hemopexin-like domain"/>
    <property type="match status" value="1"/>
</dbReference>
<keyword evidence="4" id="KW-1185">Reference proteome</keyword>
<evidence type="ECO:0000256" key="2">
    <source>
        <dbReference type="SAM" id="MobiDB-lite"/>
    </source>
</evidence>
<comment type="caution">
    <text evidence="3">The sequence shown here is derived from an EMBL/GenBank/DDBJ whole genome shotgun (WGS) entry which is preliminary data.</text>
</comment>
<dbReference type="SMART" id="SM00120">
    <property type="entry name" value="HX"/>
    <property type="match status" value="1"/>
</dbReference>
<name>X6P1T1_RETFI</name>
<dbReference type="AlphaFoldDB" id="X6P1T1"/>
<sequence length="392" mass="43544">MRPTARPTNRPTSTPTSIPTSTPTNVRYYARWYKTGVFGTCYPSCGSKDSYATEVLKCCASDLSSTNQCNWEIDSSYCDPATKPTPDSQKCINTDCPNQDINCGNGVLDSGEYCDPSIDSCCLSNCTGFQVTNTCVQKNTVVDAAFTDRDGRAYIFQGPYFTRYANFNQWYYHYPDSGYPKTIKGNFPVQQCTRKMGAIVARQSNQLFVFCQGLSYVKVDLDNQIQLTGQFNAGTDWNLPQQFIDCGQVTAALGLTYYMMLFCQNIWISVPYTRTSTTTSALQIHSVTEFGFTLQNGYIVTALMYDRSSGYWAWFQGPQNYVSMQSYDIVSDVRQTASIFNGSTVTDISTLEGQGGCYQDSCTNCVSGVCKSCALGYLLATKARNPMQILSM</sequence>
<feature type="non-terminal residue" evidence="3">
    <location>
        <position position="392"/>
    </location>
</feature>
<gene>
    <name evidence="3" type="ORF">RFI_05093</name>
</gene>
<feature type="region of interest" description="Disordered" evidence="2">
    <location>
        <begin position="1"/>
        <end position="22"/>
    </location>
</feature>
<dbReference type="InterPro" id="IPR018487">
    <property type="entry name" value="Hemopexin-like_repeat"/>
</dbReference>
<dbReference type="Gene3D" id="2.110.10.10">
    <property type="entry name" value="Hemopexin-like domain"/>
    <property type="match status" value="1"/>
</dbReference>